<sequence>MYNLYVQQEIFRRADKHEERRTLKAEFDDVIEGVQIHDSDRYGHLYLLECKLQEFVLERSEEFFELYPRLWSRVKECFCVECYMRDMSKPPETSRNSIASDTQSPSSNISPPLNATATPTTPSPRAVSSGLTSQDYHTANARRSLKSIKDLTQELETLVNDYPANITPRIDTLLLTYLHICHKQHREACLVFIPENERGIYSKHYIPNKNDSLRDVVRSLRLKINYYPSGFERDADEQLWGKVHKTWCLVKRLTPNMVSGPLAVLRTILAGEPKGETLLAGDVDELAECIVKEIGRRKDALAVGVADVATEEKKEGLAPVGLEEILRRFVVFYTADFEVLFPEIWMPVAIPQTPPNQQRGHHQSRTGYEPGAGAEYGSQQGPQDEELEESVDGEVESDDDDVFL</sequence>
<protein>
    <submittedName>
        <fullName evidence="2">Uncharacterized protein</fullName>
    </submittedName>
</protein>
<feature type="compositionally biased region" description="Low complexity" evidence="1">
    <location>
        <begin position="110"/>
        <end position="129"/>
    </location>
</feature>
<gene>
    <name evidence="2" type="ORF">EJ08DRAFT_728648</name>
</gene>
<feature type="compositionally biased region" description="Acidic residues" evidence="1">
    <location>
        <begin position="383"/>
        <end position="404"/>
    </location>
</feature>
<dbReference type="EMBL" id="MU007009">
    <property type="protein sequence ID" value="KAF2436952.1"/>
    <property type="molecule type" value="Genomic_DNA"/>
</dbReference>
<accession>A0A9P4P442</accession>
<dbReference type="Proteomes" id="UP000800235">
    <property type="component" value="Unassembled WGS sequence"/>
</dbReference>
<dbReference type="AlphaFoldDB" id="A0A9P4P442"/>
<reference evidence="2" key="1">
    <citation type="journal article" date="2020" name="Stud. Mycol.">
        <title>101 Dothideomycetes genomes: a test case for predicting lifestyles and emergence of pathogens.</title>
        <authorList>
            <person name="Haridas S."/>
            <person name="Albert R."/>
            <person name="Binder M."/>
            <person name="Bloem J."/>
            <person name="Labutti K."/>
            <person name="Salamov A."/>
            <person name="Andreopoulos B."/>
            <person name="Baker S."/>
            <person name="Barry K."/>
            <person name="Bills G."/>
            <person name="Bluhm B."/>
            <person name="Cannon C."/>
            <person name="Castanera R."/>
            <person name="Culley D."/>
            <person name="Daum C."/>
            <person name="Ezra D."/>
            <person name="Gonzalez J."/>
            <person name="Henrissat B."/>
            <person name="Kuo A."/>
            <person name="Liang C."/>
            <person name="Lipzen A."/>
            <person name="Lutzoni F."/>
            <person name="Magnuson J."/>
            <person name="Mondo S."/>
            <person name="Nolan M."/>
            <person name="Ohm R."/>
            <person name="Pangilinan J."/>
            <person name="Park H.-J."/>
            <person name="Ramirez L."/>
            <person name="Alfaro M."/>
            <person name="Sun H."/>
            <person name="Tritt A."/>
            <person name="Yoshinaga Y."/>
            <person name="Zwiers L.-H."/>
            <person name="Turgeon B."/>
            <person name="Goodwin S."/>
            <person name="Spatafora J."/>
            <person name="Crous P."/>
            <person name="Grigoriev I."/>
        </authorList>
    </citation>
    <scope>NUCLEOTIDE SEQUENCE</scope>
    <source>
        <strain evidence="2">CBS 130266</strain>
    </source>
</reference>
<comment type="caution">
    <text evidence="2">The sequence shown here is derived from an EMBL/GenBank/DDBJ whole genome shotgun (WGS) entry which is preliminary data.</text>
</comment>
<name>A0A9P4P442_9PEZI</name>
<evidence type="ECO:0000313" key="2">
    <source>
        <dbReference type="EMBL" id="KAF2436952.1"/>
    </source>
</evidence>
<evidence type="ECO:0000256" key="1">
    <source>
        <dbReference type="SAM" id="MobiDB-lite"/>
    </source>
</evidence>
<feature type="region of interest" description="Disordered" evidence="1">
    <location>
        <begin position="352"/>
        <end position="404"/>
    </location>
</feature>
<feature type="region of interest" description="Disordered" evidence="1">
    <location>
        <begin position="90"/>
        <end position="137"/>
    </location>
</feature>
<organism evidence="2 3">
    <name type="scientific">Tothia fuscella</name>
    <dbReference type="NCBI Taxonomy" id="1048955"/>
    <lineage>
        <taxon>Eukaryota</taxon>
        <taxon>Fungi</taxon>
        <taxon>Dikarya</taxon>
        <taxon>Ascomycota</taxon>
        <taxon>Pezizomycotina</taxon>
        <taxon>Dothideomycetes</taxon>
        <taxon>Pleosporomycetidae</taxon>
        <taxon>Venturiales</taxon>
        <taxon>Cylindrosympodiaceae</taxon>
        <taxon>Tothia</taxon>
    </lineage>
</organism>
<feature type="compositionally biased region" description="Polar residues" evidence="1">
    <location>
        <begin position="91"/>
        <end position="109"/>
    </location>
</feature>
<evidence type="ECO:0000313" key="3">
    <source>
        <dbReference type="Proteomes" id="UP000800235"/>
    </source>
</evidence>
<keyword evidence="3" id="KW-1185">Reference proteome</keyword>
<proteinExistence type="predicted"/>